<evidence type="ECO:0000256" key="1">
    <source>
        <dbReference type="ARBA" id="ARBA00001974"/>
    </source>
</evidence>
<name>A0ABN5H1M5_9FIRM</name>
<keyword evidence="3" id="KW-0274">FAD</keyword>
<protein>
    <recommendedName>
        <fullName evidence="5">FAD-binding PCMH-type domain-containing protein</fullName>
    </recommendedName>
</protein>
<dbReference type="InterPro" id="IPR016166">
    <property type="entry name" value="FAD-bd_PCMH"/>
</dbReference>
<dbReference type="InterPro" id="IPR016169">
    <property type="entry name" value="FAD-bd_PCMH_sub2"/>
</dbReference>
<dbReference type="InterPro" id="IPR006094">
    <property type="entry name" value="Oxid_FAD_bind_N"/>
</dbReference>
<dbReference type="InterPro" id="IPR036318">
    <property type="entry name" value="FAD-bd_PCMH-like_sf"/>
</dbReference>
<evidence type="ECO:0000256" key="3">
    <source>
        <dbReference type="ARBA" id="ARBA00022827"/>
    </source>
</evidence>
<dbReference type="SUPFAM" id="SSF55103">
    <property type="entry name" value="FAD-linked oxidases, C-terminal domain"/>
    <property type="match status" value="1"/>
</dbReference>
<dbReference type="InterPro" id="IPR051914">
    <property type="entry name" value="FAD-linked_OxidoTrans_Type4"/>
</dbReference>
<reference evidence="6 7" key="1">
    <citation type="journal article" date="2019" name="Sci. Rep.">
        <title>Sulfobacillus thermotolerans: new insights into resistance and metabolic capacities of acidophilic chemolithotrophs.</title>
        <authorList>
            <person name="Panyushkina A.E."/>
            <person name="Babenko V.V."/>
            <person name="Nikitina A.S."/>
            <person name="Selezneva O.V."/>
            <person name="Tsaplina I.A."/>
            <person name="Letarova M.A."/>
            <person name="Kostryukova E.S."/>
            <person name="Letarov A.V."/>
        </authorList>
    </citation>
    <scope>NUCLEOTIDE SEQUENCE [LARGE SCALE GENOMIC DNA]</scope>
    <source>
        <strain evidence="6 7">Kr1</strain>
    </source>
</reference>
<sequence>MHKQGALAGQLDRLWVAGARASRADSAAVQGVVSALNATLQPDQVISDRERLLAFSYDATGERHWPDVVVFAQSAQEVETAVQIAAAQGVYILARGSSSNLSGGTTPVLGGLILSLTRMNHIRHVDVLNRQAVVEPGVINADLQVALQSWHFFYPPDPASHRISTLGGNVAENSGGPHCVKYGVTVNHIIQLEVVLADGRRLLTPTARDYRVGLDITGLLTGSEGTMAIVTQITAQIAPQPEQTATMLAVFASVDEALHTVSAIIAHHIVPSTLELLDKKSLEIVESFVHAGYPVDAGAVLLIEVDGPSAVVQAQTAAIADIAAQGGAHEFRIAQSALEADALWKGRRAHYGAAARIAPHLWIQDVTVPRPLLAEMMRDVIVIGQHHGFNIFCSAHAGDGNLHPIITYDPANADEVARMRQADHDILAACVNRGGAITGEHGIGIDKLENLALMYGPRERQTMSDLKHAFDPSGVLNPLKVVLPPPVRPSDPHWEEPSDHTWTPNTAQEASQAVMDARQAGIQLSVGGYFTGWAMTGRPLTTPLSTSHLRQIVDFDKDNLTVEVEAGMSASELAQWLRHEGLQSPFLPYSSPKTTVGGMIAANARNWRHAYLLGWRDVVLGVEWIDGRGQILRFGRKTMKNVAGYDVTKLAVGSWGRLGLISKAILRLRPLAPQRLLGYTQSDTVDRLLDMALQFGASASRPDGVVITRLKPGQAQLWIAHESPGAEPTKEWVEGQGREAGLTWTWLEEDAWVSWEDERTRLWQQALQHGTYAEGGVLPTHLSHVINRVALDHLFIVYPASGAYEIFAGPNDVPLNLEGLSRRISEGQYWQQPTDGWDAIEDRIRHVFDPDGIFGPSKSRT</sequence>
<dbReference type="Gene3D" id="1.10.45.10">
    <property type="entry name" value="Vanillyl-alcohol Oxidase, Chain A, domain 4"/>
    <property type="match status" value="1"/>
</dbReference>
<evidence type="ECO:0000313" key="7">
    <source>
        <dbReference type="Proteomes" id="UP000325292"/>
    </source>
</evidence>
<gene>
    <name evidence="6" type="ORF">BXT84_12115</name>
</gene>
<dbReference type="EMBL" id="CP019454">
    <property type="protein sequence ID" value="AUW94597.1"/>
    <property type="molecule type" value="Genomic_DNA"/>
</dbReference>
<accession>A0ABN5H1M5</accession>
<dbReference type="Proteomes" id="UP000325292">
    <property type="component" value="Chromosome"/>
</dbReference>
<dbReference type="SUPFAM" id="SSF56176">
    <property type="entry name" value="FAD-binding/transporter-associated domain-like"/>
    <property type="match status" value="2"/>
</dbReference>
<dbReference type="Pfam" id="PF01565">
    <property type="entry name" value="FAD_binding_4"/>
    <property type="match status" value="2"/>
</dbReference>
<evidence type="ECO:0000313" key="6">
    <source>
        <dbReference type="EMBL" id="AUW94597.1"/>
    </source>
</evidence>
<keyword evidence="7" id="KW-1185">Reference proteome</keyword>
<keyword evidence="4" id="KW-0560">Oxidoreductase</keyword>
<comment type="cofactor">
    <cofactor evidence="1">
        <name>FAD</name>
        <dbReference type="ChEBI" id="CHEBI:57692"/>
    </cofactor>
</comment>
<feature type="domain" description="FAD-binding PCMH-type" evidence="5">
    <location>
        <begin position="487"/>
        <end position="671"/>
    </location>
</feature>
<evidence type="ECO:0000259" key="5">
    <source>
        <dbReference type="PROSITE" id="PS51387"/>
    </source>
</evidence>
<dbReference type="InterPro" id="IPR004113">
    <property type="entry name" value="FAD-bd_oxidored_4_C"/>
</dbReference>
<dbReference type="PANTHER" id="PTHR42934:SF1">
    <property type="entry name" value="GLYCOLATE OXIDASE SUBUNIT GLCD"/>
    <property type="match status" value="1"/>
</dbReference>
<dbReference type="PROSITE" id="PS51387">
    <property type="entry name" value="FAD_PCMH"/>
    <property type="match status" value="2"/>
</dbReference>
<dbReference type="Pfam" id="PF02913">
    <property type="entry name" value="FAD-oxidase_C"/>
    <property type="match status" value="1"/>
</dbReference>
<evidence type="ECO:0000256" key="2">
    <source>
        <dbReference type="ARBA" id="ARBA00022630"/>
    </source>
</evidence>
<dbReference type="InterPro" id="IPR016171">
    <property type="entry name" value="Vanillyl_alc_oxidase_C-sub2"/>
</dbReference>
<evidence type="ECO:0000256" key="4">
    <source>
        <dbReference type="ARBA" id="ARBA00023002"/>
    </source>
</evidence>
<proteinExistence type="predicted"/>
<keyword evidence="2" id="KW-0285">Flavoprotein</keyword>
<dbReference type="PANTHER" id="PTHR42934">
    <property type="entry name" value="GLYCOLATE OXIDASE SUBUNIT GLCD"/>
    <property type="match status" value="1"/>
</dbReference>
<feature type="domain" description="FAD-binding PCMH-type" evidence="5">
    <location>
        <begin position="62"/>
        <end position="240"/>
    </location>
</feature>
<dbReference type="Gene3D" id="3.30.70.2740">
    <property type="match status" value="1"/>
</dbReference>
<organism evidence="6 7">
    <name type="scientific">Sulfobacillus thermotolerans</name>
    <dbReference type="NCBI Taxonomy" id="338644"/>
    <lineage>
        <taxon>Bacteria</taxon>
        <taxon>Bacillati</taxon>
        <taxon>Bacillota</taxon>
        <taxon>Clostridia</taxon>
        <taxon>Eubacteriales</taxon>
        <taxon>Clostridiales Family XVII. Incertae Sedis</taxon>
        <taxon>Sulfobacillus</taxon>
    </lineage>
</organism>
<dbReference type="Gene3D" id="3.30.465.10">
    <property type="match status" value="2"/>
</dbReference>
<dbReference type="InterPro" id="IPR016164">
    <property type="entry name" value="FAD-linked_Oxase-like_C"/>
</dbReference>